<feature type="domain" description="DUF4347" evidence="2">
    <location>
        <begin position="56"/>
        <end position="166"/>
    </location>
</feature>
<evidence type="ECO:0000256" key="1">
    <source>
        <dbReference type="SAM" id="SignalP"/>
    </source>
</evidence>
<evidence type="ECO:0000259" key="2">
    <source>
        <dbReference type="Pfam" id="PF14252"/>
    </source>
</evidence>
<keyword evidence="1" id="KW-0732">Signal</keyword>
<gene>
    <name evidence="3" type="ORF">LYNGBM3L_49480</name>
</gene>
<feature type="signal peptide" evidence="1">
    <location>
        <begin position="1"/>
        <end position="17"/>
    </location>
</feature>
<dbReference type="EMBL" id="GL890952">
    <property type="protein sequence ID" value="EGJ30546.1"/>
    <property type="molecule type" value="Genomic_DNA"/>
</dbReference>
<dbReference type="Pfam" id="PF14252">
    <property type="entry name" value="DUF4347"/>
    <property type="match status" value="1"/>
</dbReference>
<dbReference type="Proteomes" id="UP000003959">
    <property type="component" value="Unassembled WGS sequence"/>
</dbReference>
<accession>F4XXX7</accession>
<feature type="chain" id="PRO_5003321282" description="DUF4347 domain-containing protein" evidence="1">
    <location>
        <begin position="18"/>
        <end position="213"/>
    </location>
</feature>
<name>F4XXX7_9CYAN</name>
<dbReference type="HOGENOM" id="CLU_1318960_0_0_3"/>
<proteinExistence type="predicted"/>
<keyword evidence="4" id="KW-1185">Reference proteome</keyword>
<organism evidence="3 4">
    <name type="scientific">Moorena producens 3L</name>
    <dbReference type="NCBI Taxonomy" id="489825"/>
    <lineage>
        <taxon>Bacteria</taxon>
        <taxon>Bacillati</taxon>
        <taxon>Cyanobacteriota</taxon>
        <taxon>Cyanophyceae</taxon>
        <taxon>Coleofasciculales</taxon>
        <taxon>Coleofasciculaceae</taxon>
        <taxon>Moorena</taxon>
    </lineage>
</organism>
<evidence type="ECO:0000313" key="4">
    <source>
        <dbReference type="Proteomes" id="UP000003959"/>
    </source>
</evidence>
<evidence type="ECO:0000313" key="3">
    <source>
        <dbReference type="EMBL" id="EGJ30546.1"/>
    </source>
</evidence>
<sequence>MLAIAIVFNFHVGAAMAVGSGLVYDKNDSKLAATAVKASDSQGINSVAEAAQAAVALASKPGVGSLNPLILAGHGSPGLIGLGSGTSSVYQKGKDLQNGKLGDVRSELATMKSSLDADGYVILSGCETGQGAAGLSLVKELSTEFSSANAMVFANTKCIGLSANYGTGSSVCSVEGNTLWQQSSVIAAKKGNQVTVDRTLMKTLTPKLCVPKK</sequence>
<reference evidence="4" key="1">
    <citation type="journal article" date="2011" name="Proc. Natl. Acad. Sci. U.S.A.">
        <title>Genomic insights into the physiology and ecology of the marine filamentous cyanobacterium Lyngbya majuscula.</title>
        <authorList>
            <person name="Jones A.C."/>
            <person name="Monroe E.A."/>
            <person name="Podell S."/>
            <person name="Hess W.R."/>
            <person name="Klages S."/>
            <person name="Esquenazi E."/>
            <person name="Niessen S."/>
            <person name="Hoover H."/>
            <person name="Rothmann M."/>
            <person name="Lasken R.S."/>
            <person name="Yates J.R.III."/>
            <person name="Reinhardt R."/>
            <person name="Kube M."/>
            <person name="Burkart M.D."/>
            <person name="Allen E.E."/>
            <person name="Dorrestein P.C."/>
            <person name="Gerwick W.H."/>
            <person name="Gerwick L."/>
        </authorList>
    </citation>
    <scope>NUCLEOTIDE SEQUENCE [LARGE SCALE GENOMIC DNA]</scope>
    <source>
        <strain evidence="4">3L</strain>
    </source>
</reference>
<dbReference type="AlphaFoldDB" id="F4XXX7"/>
<dbReference type="InterPro" id="IPR025592">
    <property type="entry name" value="DUF4347"/>
</dbReference>
<protein>
    <recommendedName>
        <fullName evidence="2">DUF4347 domain-containing protein</fullName>
    </recommendedName>
</protein>